<evidence type="ECO:0000313" key="2">
    <source>
        <dbReference type="Proteomes" id="UP001291623"/>
    </source>
</evidence>
<reference evidence="1" key="1">
    <citation type="submission" date="2023-12" db="EMBL/GenBank/DDBJ databases">
        <title>Genome assembly of Anisodus tanguticus.</title>
        <authorList>
            <person name="Wang Y.-J."/>
        </authorList>
    </citation>
    <scope>NUCLEOTIDE SEQUENCE</scope>
    <source>
        <strain evidence="1">KB-2021</strain>
        <tissue evidence="1">Leaf</tissue>
    </source>
</reference>
<dbReference type="AlphaFoldDB" id="A0AAE1VCA5"/>
<proteinExistence type="predicted"/>
<sequence length="123" mass="14514">MTLMWSRSIDYPEYHDPSDVIMDVFFYSALMAIHDDIVVKSAAAQRSIEDVLKKYEFNDHIMDYVICDHPQPFGMSWVGAERVFCVWNVENQHYCTFVFVINDVTIEVYDYNKRVTQLKKLTA</sequence>
<comment type="caution">
    <text evidence="1">The sequence shown here is derived from an EMBL/GenBank/DDBJ whole genome shotgun (WGS) entry which is preliminary data.</text>
</comment>
<protein>
    <submittedName>
        <fullName evidence="1">Uncharacterized protein</fullName>
    </submittedName>
</protein>
<organism evidence="1 2">
    <name type="scientific">Anisodus tanguticus</name>
    <dbReference type="NCBI Taxonomy" id="243964"/>
    <lineage>
        <taxon>Eukaryota</taxon>
        <taxon>Viridiplantae</taxon>
        <taxon>Streptophyta</taxon>
        <taxon>Embryophyta</taxon>
        <taxon>Tracheophyta</taxon>
        <taxon>Spermatophyta</taxon>
        <taxon>Magnoliopsida</taxon>
        <taxon>eudicotyledons</taxon>
        <taxon>Gunneridae</taxon>
        <taxon>Pentapetalae</taxon>
        <taxon>asterids</taxon>
        <taxon>lamiids</taxon>
        <taxon>Solanales</taxon>
        <taxon>Solanaceae</taxon>
        <taxon>Solanoideae</taxon>
        <taxon>Hyoscyameae</taxon>
        <taxon>Anisodus</taxon>
    </lineage>
</organism>
<keyword evidence="2" id="KW-1185">Reference proteome</keyword>
<accession>A0AAE1VCA5</accession>
<evidence type="ECO:0000313" key="1">
    <source>
        <dbReference type="EMBL" id="KAK4358601.1"/>
    </source>
</evidence>
<dbReference type="Proteomes" id="UP001291623">
    <property type="component" value="Unassembled WGS sequence"/>
</dbReference>
<gene>
    <name evidence="1" type="ORF">RND71_020830</name>
</gene>
<name>A0AAE1VCA5_9SOLA</name>
<dbReference type="EMBL" id="JAVYJV010000011">
    <property type="protein sequence ID" value="KAK4358601.1"/>
    <property type="molecule type" value="Genomic_DNA"/>
</dbReference>